<dbReference type="InterPro" id="IPR001750">
    <property type="entry name" value="ND/Mrp_TM"/>
</dbReference>
<evidence type="ECO:0000256" key="6">
    <source>
        <dbReference type="ARBA" id="ARBA00022448"/>
    </source>
</evidence>
<feature type="domain" description="NADH:quinone oxidoreductase/Mrp antiporter transmembrane" evidence="19">
    <location>
        <begin position="27"/>
        <end position="272"/>
    </location>
</feature>
<evidence type="ECO:0000313" key="20">
    <source>
        <dbReference type="EMBL" id="CEF49553.1"/>
    </source>
</evidence>
<dbReference type="GO" id="GO:0006120">
    <property type="term" value="P:mitochondrial electron transport, NADH to ubiquinone"/>
    <property type="evidence" value="ECO:0007669"/>
    <property type="project" value="InterPro"/>
</dbReference>
<dbReference type="PRINTS" id="PR01436">
    <property type="entry name" value="NADHDHGNASE2"/>
</dbReference>
<dbReference type="GO" id="GO:0005743">
    <property type="term" value="C:mitochondrial inner membrane"/>
    <property type="evidence" value="ECO:0007669"/>
    <property type="project" value="UniProtKB-SubCell"/>
</dbReference>
<evidence type="ECO:0000256" key="18">
    <source>
        <dbReference type="RuleBase" id="RU003403"/>
    </source>
</evidence>
<evidence type="ECO:0000256" key="16">
    <source>
        <dbReference type="ARBA" id="ARBA00023136"/>
    </source>
</evidence>
<evidence type="ECO:0000256" key="4">
    <source>
        <dbReference type="ARBA" id="ARBA00012944"/>
    </source>
</evidence>
<keyword evidence="8 18" id="KW-0812">Transmembrane</keyword>
<evidence type="ECO:0000256" key="17">
    <source>
        <dbReference type="ARBA" id="ARBA00049551"/>
    </source>
</evidence>
<feature type="transmembrane region" description="Helical" evidence="18">
    <location>
        <begin position="262"/>
        <end position="285"/>
    </location>
</feature>
<feature type="transmembrane region" description="Helical" evidence="18">
    <location>
        <begin position="192"/>
        <end position="212"/>
    </location>
</feature>
<name>A0A0A8P140_9HYME</name>
<comment type="subcellular location">
    <subcellularLocation>
        <location evidence="2 18">Mitochondrion inner membrane</location>
        <topology evidence="2 18">Multi-pass membrane protein</topology>
    </subcellularLocation>
</comment>
<evidence type="ECO:0000256" key="15">
    <source>
        <dbReference type="ARBA" id="ARBA00023128"/>
    </source>
</evidence>
<organism evidence="20">
    <name type="scientific">Myrmica scabrinodis</name>
    <dbReference type="NCBI Taxonomy" id="207696"/>
    <lineage>
        <taxon>Eukaryota</taxon>
        <taxon>Metazoa</taxon>
        <taxon>Ecdysozoa</taxon>
        <taxon>Arthropoda</taxon>
        <taxon>Hexapoda</taxon>
        <taxon>Insecta</taxon>
        <taxon>Pterygota</taxon>
        <taxon>Neoptera</taxon>
        <taxon>Endopterygota</taxon>
        <taxon>Hymenoptera</taxon>
        <taxon>Apocrita</taxon>
        <taxon>Aculeata</taxon>
        <taxon>Formicoidea</taxon>
        <taxon>Formicidae</taxon>
        <taxon>Myrmicinae</taxon>
        <taxon>Myrmica</taxon>
    </lineage>
</organism>
<keyword evidence="13 18" id="KW-0520">NAD</keyword>
<dbReference type="AlphaFoldDB" id="A0A0A8P140"/>
<accession>A0A0A8P140</accession>
<evidence type="ECO:0000256" key="8">
    <source>
        <dbReference type="ARBA" id="ARBA00022692"/>
    </source>
</evidence>
<dbReference type="EC" id="7.1.1.2" evidence="4 18"/>
<feature type="transmembrane region" description="Helical" evidence="18">
    <location>
        <begin position="106"/>
        <end position="126"/>
    </location>
</feature>
<geneLocation type="mitochondrion" evidence="20"/>
<evidence type="ECO:0000256" key="11">
    <source>
        <dbReference type="ARBA" id="ARBA00022982"/>
    </source>
</evidence>
<keyword evidence="15 18" id="KW-0496">Mitochondrion</keyword>
<dbReference type="InterPro" id="IPR003917">
    <property type="entry name" value="NADH_UbQ_OxRdtase_chain2"/>
</dbReference>
<keyword evidence="9 18" id="KW-0999">Mitochondrion inner membrane</keyword>
<keyword evidence="16 18" id="KW-0472">Membrane</keyword>
<dbReference type="GO" id="GO:0008137">
    <property type="term" value="F:NADH dehydrogenase (ubiquinone) activity"/>
    <property type="evidence" value="ECO:0007669"/>
    <property type="project" value="UniProtKB-EC"/>
</dbReference>
<feature type="transmembrane region" description="Helical" evidence="18">
    <location>
        <begin position="7"/>
        <end position="26"/>
    </location>
</feature>
<feature type="transmembrane region" description="Helical" evidence="18">
    <location>
        <begin position="132"/>
        <end position="156"/>
    </location>
</feature>
<evidence type="ECO:0000256" key="12">
    <source>
        <dbReference type="ARBA" id="ARBA00022989"/>
    </source>
</evidence>
<evidence type="ECO:0000256" key="7">
    <source>
        <dbReference type="ARBA" id="ARBA00022660"/>
    </source>
</evidence>
<dbReference type="EMBL" id="LN607806">
    <property type="protein sequence ID" value="CEF49553.1"/>
    <property type="molecule type" value="Genomic_DNA"/>
</dbReference>
<feature type="transmembrane region" description="Helical" evidence="18">
    <location>
        <begin position="306"/>
        <end position="324"/>
    </location>
</feature>
<evidence type="ECO:0000256" key="13">
    <source>
        <dbReference type="ARBA" id="ARBA00023027"/>
    </source>
</evidence>
<sequence length="325" mass="39934">MKMLNLFSKYFLLLFMLLFSLLSLFLNDLILIWFFIEISNFLFICLMNNYMLNKKSIFFYFFIQIMASFLMIFSFIINNIFIYNNYIKLMIMFSLLLKLSIPPFHLWLPVLSIYTPWNILLLILTIQKITPFYIWSLIKINIMLIYFFIILCSIIPPFMMMKLTNLKILMSYSSINQSSWMIMLMYMKNIIWFKYFICYSFIMLNIFILYNLHKIFMNFNYKNYYFNIFILIYMLNMAGMPPFTFFFIKWYSMFIFMYNSNLFFILILMMLSSLLMLFIYINMMINSLFIFSYKSKLMNLMLNMNFYNIFMFFLGLIFSSFIMMI</sequence>
<evidence type="ECO:0000259" key="19">
    <source>
        <dbReference type="Pfam" id="PF00361"/>
    </source>
</evidence>
<feature type="transmembrane region" description="Helical" evidence="18">
    <location>
        <begin position="224"/>
        <end position="250"/>
    </location>
</feature>
<dbReference type="InterPro" id="IPR050175">
    <property type="entry name" value="Complex_I_Subunit_2"/>
</dbReference>
<dbReference type="PANTHER" id="PTHR46552:SF1">
    <property type="entry name" value="NADH-UBIQUINONE OXIDOREDUCTASE CHAIN 2"/>
    <property type="match status" value="1"/>
</dbReference>
<evidence type="ECO:0000256" key="5">
    <source>
        <dbReference type="ARBA" id="ARBA00021008"/>
    </source>
</evidence>
<keyword evidence="14 18" id="KW-0830">Ubiquinone</keyword>
<evidence type="ECO:0000256" key="1">
    <source>
        <dbReference type="ARBA" id="ARBA00003257"/>
    </source>
</evidence>
<keyword evidence="12 18" id="KW-1133">Transmembrane helix</keyword>
<keyword evidence="11 18" id="KW-0249">Electron transport</keyword>
<keyword evidence="6" id="KW-0813">Transport</keyword>
<comment type="function">
    <text evidence="18">Core subunit of the mitochondrial membrane respiratory chain NADH dehydrogenase (Complex I) which catalyzes electron transfer from NADH through the respiratory chain, using ubiquinone as an electron acceptor. Essential for the catalytic activity and assembly of complex I.</text>
</comment>
<evidence type="ECO:0000256" key="10">
    <source>
        <dbReference type="ARBA" id="ARBA00022967"/>
    </source>
</evidence>
<keyword evidence="10 18" id="KW-1278">Translocase</keyword>
<evidence type="ECO:0000256" key="9">
    <source>
        <dbReference type="ARBA" id="ARBA00022792"/>
    </source>
</evidence>
<evidence type="ECO:0000256" key="3">
    <source>
        <dbReference type="ARBA" id="ARBA00007012"/>
    </source>
</evidence>
<reference evidence="20" key="1">
    <citation type="journal article" date="2015" name="Genome Biol. Evol.">
        <title>Is it an ant or a butterfly? Convergent evolution in the mitochondrial gene order of Hymenoptera and Lepidoptera.</title>
        <authorList>
            <person name="Babbucci M."/>
            <person name="Basso A."/>
            <person name="Scupola A."/>
            <person name="Patarnello T."/>
            <person name="Negrisolo E."/>
        </authorList>
    </citation>
    <scope>NUCLEOTIDE SEQUENCE</scope>
</reference>
<comment type="similarity">
    <text evidence="3 18">Belongs to the complex I subunit 2 family.</text>
</comment>
<evidence type="ECO:0000256" key="2">
    <source>
        <dbReference type="ARBA" id="ARBA00004448"/>
    </source>
</evidence>
<feature type="transmembrane region" description="Helical" evidence="18">
    <location>
        <begin position="57"/>
        <end position="77"/>
    </location>
</feature>
<gene>
    <name evidence="20" type="primary">nad2</name>
</gene>
<dbReference type="PANTHER" id="PTHR46552">
    <property type="entry name" value="NADH-UBIQUINONE OXIDOREDUCTASE CHAIN 2"/>
    <property type="match status" value="1"/>
</dbReference>
<protein>
    <recommendedName>
        <fullName evidence="5 18">NADH-ubiquinone oxidoreductase chain 2</fullName>
        <ecNumber evidence="4 18">7.1.1.2</ecNumber>
    </recommendedName>
</protein>
<keyword evidence="7 18" id="KW-0679">Respiratory chain</keyword>
<comment type="function">
    <text evidence="1">Core subunit of the mitochondrial membrane respiratory chain NADH dehydrogenase (Complex I) that is believed to belong to the minimal assembly required for catalysis. Complex I functions in the transfer of electrons from NADH to the respiratory chain. The immediate electron acceptor for the enzyme is believed to be ubiquinone.</text>
</comment>
<evidence type="ECO:0000256" key="14">
    <source>
        <dbReference type="ARBA" id="ARBA00023075"/>
    </source>
</evidence>
<comment type="catalytic activity">
    <reaction evidence="17 18">
        <text>a ubiquinone + NADH + 5 H(+)(in) = a ubiquinol + NAD(+) + 4 H(+)(out)</text>
        <dbReference type="Rhea" id="RHEA:29091"/>
        <dbReference type="Rhea" id="RHEA-COMP:9565"/>
        <dbReference type="Rhea" id="RHEA-COMP:9566"/>
        <dbReference type="ChEBI" id="CHEBI:15378"/>
        <dbReference type="ChEBI" id="CHEBI:16389"/>
        <dbReference type="ChEBI" id="CHEBI:17976"/>
        <dbReference type="ChEBI" id="CHEBI:57540"/>
        <dbReference type="ChEBI" id="CHEBI:57945"/>
        <dbReference type="EC" id="7.1.1.2"/>
    </reaction>
</comment>
<proteinExistence type="inferred from homology"/>
<feature type="transmembrane region" description="Helical" evidence="18">
    <location>
        <begin position="32"/>
        <end position="50"/>
    </location>
</feature>
<dbReference type="Pfam" id="PF00361">
    <property type="entry name" value="Proton_antipo_M"/>
    <property type="match status" value="1"/>
</dbReference>